<feature type="transmembrane region" description="Helical" evidence="1">
    <location>
        <begin position="87"/>
        <end position="107"/>
    </location>
</feature>
<reference evidence="2 3" key="1">
    <citation type="submission" date="2016-11" db="EMBL/GenBank/DDBJ databases">
        <authorList>
            <person name="Jaros S."/>
            <person name="Januszkiewicz K."/>
            <person name="Wedrychowicz H."/>
        </authorList>
    </citation>
    <scope>NUCLEOTIDE SEQUENCE [LARGE SCALE GENOMIC DNA]</scope>
    <source>
        <strain evidence="2 3">DSM 8605</strain>
    </source>
</reference>
<feature type="transmembrane region" description="Helical" evidence="1">
    <location>
        <begin position="113"/>
        <end position="132"/>
    </location>
</feature>
<accession>A0A1M5V826</accession>
<keyword evidence="1" id="KW-0472">Membrane</keyword>
<name>A0A1M5V826_9CLOT</name>
<feature type="transmembrane region" description="Helical" evidence="1">
    <location>
        <begin position="56"/>
        <end position="80"/>
    </location>
</feature>
<organism evidence="2 3">
    <name type="scientific">Clostridium grantii DSM 8605</name>
    <dbReference type="NCBI Taxonomy" id="1121316"/>
    <lineage>
        <taxon>Bacteria</taxon>
        <taxon>Bacillati</taxon>
        <taxon>Bacillota</taxon>
        <taxon>Clostridia</taxon>
        <taxon>Eubacteriales</taxon>
        <taxon>Clostridiaceae</taxon>
        <taxon>Clostridium</taxon>
    </lineage>
</organism>
<dbReference type="STRING" id="1121316.SAMN02745207_02160"/>
<dbReference type="OrthoDB" id="2439941at2"/>
<keyword evidence="1" id="KW-1133">Transmembrane helix</keyword>
<evidence type="ECO:0008006" key="4">
    <source>
        <dbReference type="Google" id="ProtNLM"/>
    </source>
</evidence>
<dbReference type="Proteomes" id="UP000184447">
    <property type="component" value="Unassembled WGS sequence"/>
</dbReference>
<keyword evidence="1" id="KW-0812">Transmembrane</keyword>
<protein>
    <recommendedName>
        <fullName evidence="4">DUF4064 domain-containing protein</fullName>
    </recommendedName>
</protein>
<evidence type="ECO:0000256" key="1">
    <source>
        <dbReference type="SAM" id="Phobius"/>
    </source>
</evidence>
<sequence>MKKKWFINLYGIFELLIAVAAIIVGISMVSSPNGLVGSFPPEFPEEWLDKVLFTNWFIPGIIAILIFGLGNFIAGISTFIKNTSTSCILGITMGGVLLISIILQMMILDVYLVSVEFLVISIIQLVYGIVVIRN</sequence>
<dbReference type="AlphaFoldDB" id="A0A1M5V826"/>
<dbReference type="RefSeq" id="WP_073338436.1">
    <property type="nucleotide sequence ID" value="NZ_FQXM01000010.1"/>
</dbReference>
<proteinExistence type="predicted"/>
<gene>
    <name evidence="2" type="ORF">SAMN02745207_02160</name>
</gene>
<evidence type="ECO:0000313" key="3">
    <source>
        <dbReference type="Proteomes" id="UP000184447"/>
    </source>
</evidence>
<evidence type="ECO:0000313" key="2">
    <source>
        <dbReference type="EMBL" id="SHH71375.1"/>
    </source>
</evidence>
<dbReference type="EMBL" id="FQXM01000010">
    <property type="protein sequence ID" value="SHH71375.1"/>
    <property type="molecule type" value="Genomic_DNA"/>
</dbReference>
<keyword evidence="3" id="KW-1185">Reference proteome</keyword>
<feature type="transmembrane region" description="Helical" evidence="1">
    <location>
        <begin position="12"/>
        <end position="36"/>
    </location>
</feature>